<dbReference type="Proteomes" id="UP000219813">
    <property type="component" value="Chromosome 11"/>
</dbReference>
<reference evidence="3 4" key="1">
    <citation type="submission" date="2016-06" db="EMBL/GenBank/DDBJ databases">
        <authorList>
            <consortium name="Pathogen Informatics"/>
        </authorList>
    </citation>
    <scope>NUCLEOTIDE SEQUENCE [LARGE SCALE GENOMIC DNA]</scope>
</reference>
<dbReference type="InterPro" id="IPR008780">
    <property type="entry name" value="Plasmodium_Vir"/>
</dbReference>
<evidence type="ECO:0000313" key="4">
    <source>
        <dbReference type="Proteomes" id="UP000219813"/>
    </source>
</evidence>
<feature type="compositionally biased region" description="Low complexity" evidence="1">
    <location>
        <begin position="311"/>
        <end position="335"/>
    </location>
</feature>
<dbReference type="AlphaFoldDB" id="A0A1D3SMC1"/>
<keyword evidence="2" id="KW-1133">Transmembrane helix</keyword>
<accession>A0A1D3SMC1</accession>
<keyword evidence="4" id="KW-1185">Reference proteome</keyword>
<dbReference type="Pfam" id="PF05795">
    <property type="entry name" value="Plasmodium_Vir"/>
    <property type="match status" value="1"/>
</dbReference>
<keyword evidence="2" id="KW-0472">Membrane</keyword>
<dbReference type="GeneID" id="39869613"/>
<proteinExistence type="predicted"/>
<feature type="transmembrane region" description="Helical" evidence="2">
    <location>
        <begin position="402"/>
        <end position="420"/>
    </location>
</feature>
<dbReference type="VEuPathDB" id="PlasmoDB:PmUG01_11015300"/>
<name>A0A1D3SMC1_PLAMA</name>
<sequence>MHYQASIFEGLPSDKFYAKLNENVSDQIAYESYSDILKKYSENYSWISDVCKKLQRNLSIIAEENTKNVPFRKKHWYDVNFWLVEQVYKNLYYNRNHGDYKNIISTFLDVWKKIIHDKYPQYIDSLAPDEIYDMDMMTENKYLFDYMENYEDLKQIIINNSHNICDKHFDYFKKRVALYYKWKGWFTFNNGKNNKYFDDFNKYDIKDYFFSLPWYKKMTYYFHPCYNKIMGALEEFKESTIEVKAGKGYMQNSEIFIVKKAPAVNQTQRNKEQTKLMPKVQLDSSKNEIKSEQIQNILEQNRSVTVESPRSTVQSTSSTIETSSSPGKSISSEGPTKTPEVIFKSPEITTTTFEGQDINLTGQSTSSTINSAILLNNVEGLDIIPLSDTYTISPFTSFINKPYIIVAVFLFIFILSFIWYKYNVGGQLMSLYHKRKKKEHRKYILYKELARLNQSSQSFYSDSHREIYMLTYHGCLRS</sequence>
<feature type="compositionally biased region" description="Polar residues" evidence="1">
    <location>
        <begin position="300"/>
        <end position="310"/>
    </location>
</feature>
<dbReference type="EMBL" id="LT594632">
    <property type="protein sequence ID" value="SCO92908.1"/>
    <property type="molecule type" value="Genomic_DNA"/>
</dbReference>
<dbReference type="RefSeq" id="XP_028862348.1">
    <property type="nucleotide sequence ID" value="XM_029005794.1"/>
</dbReference>
<protein>
    <submittedName>
        <fullName evidence="3">PIR protein</fullName>
    </submittedName>
</protein>
<keyword evidence="2" id="KW-0812">Transmembrane</keyword>
<dbReference type="KEGG" id="pmal:PMUG01_11015300"/>
<evidence type="ECO:0000256" key="2">
    <source>
        <dbReference type="SAM" id="Phobius"/>
    </source>
</evidence>
<organism evidence="3 4">
    <name type="scientific">Plasmodium malariae</name>
    <dbReference type="NCBI Taxonomy" id="5858"/>
    <lineage>
        <taxon>Eukaryota</taxon>
        <taxon>Sar</taxon>
        <taxon>Alveolata</taxon>
        <taxon>Apicomplexa</taxon>
        <taxon>Aconoidasida</taxon>
        <taxon>Haemosporida</taxon>
        <taxon>Plasmodiidae</taxon>
        <taxon>Plasmodium</taxon>
        <taxon>Plasmodium (Plasmodium)</taxon>
    </lineage>
</organism>
<feature type="region of interest" description="Disordered" evidence="1">
    <location>
        <begin position="300"/>
        <end position="338"/>
    </location>
</feature>
<evidence type="ECO:0000256" key="1">
    <source>
        <dbReference type="SAM" id="MobiDB-lite"/>
    </source>
</evidence>
<gene>
    <name evidence="3" type="primary">PmUG01_11015300</name>
    <name evidence="3" type="ORF">PMUG01_11015300</name>
</gene>
<evidence type="ECO:0000313" key="3">
    <source>
        <dbReference type="EMBL" id="SCO92908.1"/>
    </source>
</evidence>